<dbReference type="SUPFAM" id="SSF47616">
    <property type="entry name" value="GST C-terminal domain-like"/>
    <property type="match status" value="1"/>
</dbReference>
<dbReference type="Proteomes" id="UP000064137">
    <property type="component" value="Chromosome"/>
</dbReference>
<dbReference type="EMBL" id="CP013987">
    <property type="protein sequence ID" value="ALZ84905.1"/>
    <property type="molecule type" value="Genomic_DNA"/>
</dbReference>
<sequence>MQLLLNQTSPYARSARVTALEAGFGERLALVWSDPWNEDAQLLAANPANKVPVLITDEGIALSETLLICVHLHQLGGGAALAAERLQLAGLGQGLIDAAFGTVIARKHGGAGQDGSVLGARRLAAIERLLARLEEHSERNAEDLDFSHYLVAVGLDYLSFRLPEIDWSGRTRLVAFHRRLMARPSFAATTFQ</sequence>
<dbReference type="Gene3D" id="3.40.30.10">
    <property type="entry name" value="Glutaredoxin"/>
    <property type="match status" value="1"/>
</dbReference>
<dbReference type="GO" id="GO:0016740">
    <property type="term" value="F:transferase activity"/>
    <property type="evidence" value="ECO:0007669"/>
    <property type="project" value="UniProtKB-KW"/>
</dbReference>
<evidence type="ECO:0000313" key="3">
    <source>
        <dbReference type="Proteomes" id="UP000064137"/>
    </source>
</evidence>
<name>A0A0U4XU05_9PSED</name>
<reference evidence="2 3" key="1">
    <citation type="submission" date="2016-01" db="EMBL/GenBank/DDBJ databases">
        <title>Annotation of Pseudomonas oryzihabitans USDA-ARS-USMARC-56511.</title>
        <authorList>
            <person name="Harhay G.P."/>
            <person name="Harhay D.M."/>
            <person name="Smith T.P.L."/>
            <person name="Bono J.L."/>
            <person name="Heaton M.P."/>
            <person name="Clawson M.L."/>
            <person name="Chitko-Mckown C.G."/>
            <person name="Capik S.F."/>
            <person name="DeDonder K.D."/>
            <person name="Apley M.D."/>
            <person name="Lubbers B.V."/>
            <person name="White B.J."/>
            <person name="Larson R.L."/>
        </authorList>
    </citation>
    <scope>NUCLEOTIDE SEQUENCE [LARGE SCALE GENOMIC DNA]</scope>
    <source>
        <strain evidence="2 3">USDA-ARS-USMARC-56511</strain>
    </source>
</reference>
<dbReference type="InterPro" id="IPR036282">
    <property type="entry name" value="Glutathione-S-Trfase_C_sf"/>
</dbReference>
<dbReference type="SUPFAM" id="SSF52833">
    <property type="entry name" value="Thioredoxin-like"/>
    <property type="match status" value="1"/>
</dbReference>
<dbReference type="Gene3D" id="1.20.1050.10">
    <property type="match status" value="1"/>
</dbReference>
<proteinExistence type="predicted"/>
<dbReference type="PROSITE" id="PS50404">
    <property type="entry name" value="GST_NTER"/>
    <property type="match status" value="1"/>
</dbReference>
<feature type="domain" description="GST N-terminal" evidence="1">
    <location>
        <begin position="1"/>
        <end position="80"/>
    </location>
</feature>
<keyword evidence="2" id="KW-0808">Transferase</keyword>
<dbReference type="KEGG" id="por:APT59_12150"/>
<evidence type="ECO:0000313" key="2">
    <source>
        <dbReference type="EMBL" id="ALZ84905.1"/>
    </source>
</evidence>
<gene>
    <name evidence="2" type="ORF">APT59_12150</name>
</gene>
<dbReference type="OrthoDB" id="8634103at2"/>
<dbReference type="RefSeq" id="WP_059315079.1">
    <property type="nucleotide sequence ID" value="NZ_CP013987.1"/>
</dbReference>
<evidence type="ECO:0000259" key="1">
    <source>
        <dbReference type="PROSITE" id="PS50404"/>
    </source>
</evidence>
<protein>
    <submittedName>
        <fullName evidence="2">Glutathione S-transferase</fullName>
    </submittedName>
</protein>
<organism evidence="2 3">
    <name type="scientific">Pseudomonas oryzihabitans</name>
    <dbReference type="NCBI Taxonomy" id="47885"/>
    <lineage>
        <taxon>Bacteria</taxon>
        <taxon>Pseudomonadati</taxon>
        <taxon>Pseudomonadota</taxon>
        <taxon>Gammaproteobacteria</taxon>
        <taxon>Pseudomonadales</taxon>
        <taxon>Pseudomonadaceae</taxon>
        <taxon>Pseudomonas</taxon>
    </lineage>
</organism>
<dbReference type="Pfam" id="PF13409">
    <property type="entry name" value="GST_N_2"/>
    <property type="match status" value="1"/>
</dbReference>
<dbReference type="AlphaFoldDB" id="A0A0U4XU05"/>
<dbReference type="InterPro" id="IPR036249">
    <property type="entry name" value="Thioredoxin-like_sf"/>
</dbReference>
<accession>A0A0U4XU05</accession>
<dbReference type="InterPro" id="IPR004045">
    <property type="entry name" value="Glutathione_S-Trfase_N"/>
</dbReference>